<dbReference type="Pfam" id="PF00895">
    <property type="entry name" value="ATP-synt_8"/>
    <property type="match status" value="1"/>
</dbReference>
<evidence type="ECO:0000256" key="15">
    <source>
        <dbReference type="SAM" id="Phobius"/>
    </source>
</evidence>
<comment type="function">
    <text evidence="12">Subunit 8, of the mitochondrial membrane ATP synthase complex (F(1)F(0) ATP synthase or Complex V) that produces ATP from ADP in the presence of a proton gradient across the membrane which is generated by electron transport complexes of the respiratory chain. ATP synthase complex consist of a soluble F(1) head domain - the catalytic core - and a membrane F(1) domain - the membrane proton channel. These two domains are linked by a central stalk rotating inside the F(1) region and a stationary peripheral stalk. During catalysis, ATP synthesis in the catalytic domain of F(1) is coupled via a rotary mechanism of the central stalk subunits to proton translocation. In vivo, can only synthesize ATP although its ATP hydrolase activity can be activated artificially in vitro. Part of the complex F(0) domain.</text>
</comment>
<dbReference type="AlphaFoldDB" id="A0A343BXT2"/>
<evidence type="ECO:0000256" key="1">
    <source>
        <dbReference type="ARBA" id="ARBA00004304"/>
    </source>
</evidence>
<evidence type="ECO:0000256" key="7">
    <source>
        <dbReference type="ARBA" id="ARBA00022989"/>
    </source>
</evidence>
<dbReference type="PANTHER" id="PTHR39937:SF1">
    <property type="entry name" value="ATP SYNTHASE PROTEIN 8"/>
    <property type="match status" value="1"/>
</dbReference>
<evidence type="ECO:0000313" key="16">
    <source>
        <dbReference type="EMBL" id="ARF05709.1"/>
    </source>
</evidence>
<comment type="similarity">
    <text evidence="2 14">Belongs to the ATPase protein 8 family.</text>
</comment>
<geneLocation type="mitochondrion" evidence="16"/>
<dbReference type="PANTHER" id="PTHR39937">
    <property type="entry name" value="ATP SYNTHASE PROTEIN 8"/>
    <property type="match status" value="1"/>
</dbReference>
<feature type="transmembrane region" description="Helical" evidence="15">
    <location>
        <begin position="6"/>
        <end position="24"/>
    </location>
</feature>
<keyword evidence="3 14" id="KW-0813">Transport</keyword>
<keyword evidence="11" id="KW-0066">ATP synthesis</keyword>
<evidence type="ECO:0000256" key="3">
    <source>
        <dbReference type="ARBA" id="ARBA00022448"/>
    </source>
</evidence>
<keyword evidence="7 15" id="KW-1133">Transmembrane helix</keyword>
<keyword evidence="5 14" id="KW-0812">Transmembrane</keyword>
<evidence type="ECO:0000256" key="14">
    <source>
        <dbReference type="RuleBase" id="RU003661"/>
    </source>
</evidence>
<dbReference type="GO" id="GO:0045259">
    <property type="term" value="C:proton-transporting ATP synthase complex"/>
    <property type="evidence" value="ECO:0007669"/>
    <property type="project" value="UniProtKB-KW"/>
</dbReference>
<evidence type="ECO:0000256" key="12">
    <source>
        <dbReference type="ARBA" id="ARBA00053067"/>
    </source>
</evidence>
<keyword evidence="8 14" id="KW-0406">Ion transport</keyword>
<keyword evidence="10 15" id="KW-0472">Membrane</keyword>
<dbReference type="GO" id="GO:0015986">
    <property type="term" value="P:proton motive force-driven ATP synthesis"/>
    <property type="evidence" value="ECO:0007669"/>
    <property type="project" value="InterPro"/>
</dbReference>
<gene>
    <name evidence="16" type="primary">ATP8</name>
</gene>
<reference evidence="16" key="1">
    <citation type="journal article" date="2017" name="Conserv Genet Resour">
        <title>Remarkable genetic homogeneity supports a single widespread species of Hoplosternum littorale (Siluriformes, Callichthyidae) in South America.</title>
        <authorList>
            <person name="Parente T.E."/>
            <person name="Moreira D.A."/>
            <person name="Buckup P.A."/>
            <person name="de Andrade P.C.C."/>
            <person name="Magalhaes M.G.P."/>
            <person name="Furtado C."/>
            <person name="Britto M.R."/>
            <person name="Val A.L."/>
        </authorList>
    </citation>
    <scope>NUCLEOTIDE SEQUENCE</scope>
</reference>
<dbReference type="InterPro" id="IPR050635">
    <property type="entry name" value="ATPase_protein_8"/>
</dbReference>
<evidence type="ECO:0000256" key="2">
    <source>
        <dbReference type="ARBA" id="ARBA00008892"/>
    </source>
</evidence>
<comment type="subcellular location">
    <subcellularLocation>
        <location evidence="1 14">Mitochondrion membrane</location>
        <topology evidence="1 14">Single-pass membrane protein</topology>
    </subcellularLocation>
</comment>
<keyword evidence="6 14" id="KW-0375">Hydrogen ion transport</keyword>
<evidence type="ECO:0000256" key="6">
    <source>
        <dbReference type="ARBA" id="ARBA00022781"/>
    </source>
</evidence>
<name>A0A343BXT2_HOPLI</name>
<protein>
    <recommendedName>
        <fullName evidence="14">ATP synthase complex subunit 8</fullName>
    </recommendedName>
</protein>
<organism evidence="16">
    <name type="scientific">Hoplosternum littorale</name>
    <name type="common">Hassar</name>
    <dbReference type="NCBI Taxonomy" id="114109"/>
    <lineage>
        <taxon>Eukaryota</taxon>
        <taxon>Metazoa</taxon>
        <taxon>Chordata</taxon>
        <taxon>Craniata</taxon>
        <taxon>Vertebrata</taxon>
        <taxon>Euteleostomi</taxon>
        <taxon>Actinopterygii</taxon>
        <taxon>Neopterygii</taxon>
        <taxon>Teleostei</taxon>
        <taxon>Ostariophysi</taxon>
        <taxon>Siluriformes</taxon>
        <taxon>Callichthyidae</taxon>
        <taxon>Hoplosternum</taxon>
    </lineage>
</organism>
<keyword evidence="9 14" id="KW-0496">Mitochondrion</keyword>
<evidence type="ECO:0000256" key="13">
    <source>
        <dbReference type="ARBA" id="ARBA00064647"/>
    </source>
</evidence>
<dbReference type="InterPro" id="IPR001421">
    <property type="entry name" value="ATP8_metazoa"/>
</dbReference>
<evidence type="ECO:0000256" key="10">
    <source>
        <dbReference type="ARBA" id="ARBA00023136"/>
    </source>
</evidence>
<keyword evidence="4 14" id="KW-0138">CF(0)</keyword>
<proteinExistence type="inferred from homology"/>
<evidence type="ECO:0000256" key="9">
    <source>
        <dbReference type="ARBA" id="ARBA00023128"/>
    </source>
</evidence>
<sequence length="54" mass="6496">MPQLNPAPWFMILLFSWLTLLTIVTHKTLKYTFTNEVHPINAEALKTEPWEWPW</sequence>
<evidence type="ECO:0000256" key="8">
    <source>
        <dbReference type="ARBA" id="ARBA00023065"/>
    </source>
</evidence>
<dbReference type="GO" id="GO:0031966">
    <property type="term" value="C:mitochondrial membrane"/>
    <property type="evidence" value="ECO:0007669"/>
    <property type="project" value="UniProtKB-SubCell"/>
</dbReference>
<accession>A0A343BXT2</accession>
<evidence type="ECO:0000256" key="5">
    <source>
        <dbReference type="ARBA" id="ARBA00022692"/>
    </source>
</evidence>
<dbReference type="EMBL" id="KX087170">
    <property type="protein sequence ID" value="ARF05709.1"/>
    <property type="molecule type" value="Genomic_DNA"/>
</dbReference>
<dbReference type="GO" id="GO:0015078">
    <property type="term" value="F:proton transmembrane transporter activity"/>
    <property type="evidence" value="ECO:0007669"/>
    <property type="project" value="InterPro"/>
</dbReference>
<evidence type="ECO:0000256" key="4">
    <source>
        <dbReference type="ARBA" id="ARBA00022547"/>
    </source>
</evidence>
<evidence type="ECO:0000256" key="11">
    <source>
        <dbReference type="ARBA" id="ARBA00023310"/>
    </source>
</evidence>
<dbReference type="EMBL" id="KX087169">
    <property type="protein sequence ID" value="ARF05696.1"/>
    <property type="molecule type" value="Genomic_DNA"/>
</dbReference>
<comment type="subunit">
    <text evidence="13">Component of the ATP synthase complex composed at least of ATP5F1A/subunit alpha, ATP5F1B/subunit beta, ATP5MC1/subunit c (homooctomer), MT-ATP6/subunit a, MT-ATP8/subunit 8, ATP5ME/subunit e, ATP5MF/subunit f, ATP5MG/subunit g, ATP5MK/subunit k, ATP5MJ/subunit j, ATP5F1C/subunit gamma, ATP5F1D/subunit delta, ATP5F1E/subunit epsilon, ATP5PF/subunit F6, ATP5PB/subunit b, ATP5PD/subunit d, ATP5PO/subunit OSCP. ATP synthase complex consists of a soluble F(1) head domain (subunits alpha(3) and beta(3)) - the catalytic core - and a membrane F(0) domain - the membrane proton channel (subunits c, a, 8, e, f, g, k and j). These two domains are linked by a central stalk (subunits gamma, delta, and epsilon) rotating inside the F1 region and a stationary peripheral stalk (subunits F6, b, d, and OSCP).</text>
</comment>